<keyword evidence="1" id="KW-0812">Transmembrane</keyword>
<name>A0ABQ3HMQ8_9ACTN</name>
<proteinExistence type="predicted"/>
<evidence type="ECO:0000313" key="2">
    <source>
        <dbReference type="EMBL" id="GHE18973.1"/>
    </source>
</evidence>
<sequence>MTSAVQTSRRAGVGGALAAGAVAGALASIAMGMYAMVAGLVNGTGFFTPLHHIASLWAAPDAMMGSMEAAMGGNDFRITAGTAVLGAVIHMMTGAMYGAVFGLVLSRLHLGRGALLATGLAYGGLVFVMSAFVGLPLAAAIFDAGDPISNMAEMAGWTTFAVEHLLFGLALGALFSLAHRHADVPAQTAVAR</sequence>
<feature type="transmembrane region" description="Helical" evidence="1">
    <location>
        <begin position="83"/>
        <end position="108"/>
    </location>
</feature>
<feature type="transmembrane region" description="Helical" evidence="1">
    <location>
        <begin position="12"/>
        <end position="37"/>
    </location>
</feature>
<feature type="transmembrane region" description="Helical" evidence="1">
    <location>
        <begin position="154"/>
        <end position="177"/>
    </location>
</feature>
<dbReference type="Proteomes" id="UP000597341">
    <property type="component" value="Unassembled WGS sequence"/>
</dbReference>
<keyword evidence="1" id="KW-1133">Transmembrane helix</keyword>
<protein>
    <recommendedName>
        <fullName evidence="4">DUF1440 domain-containing protein</fullName>
    </recommendedName>
</protein>
<accession>A0ABQ3HMQ8</accession>
<dbReference type="RefSeq" id="WP_229856768.1">
    <property type="nucleotide sequence ID" value="NZ_BNAD01000015.1"/>
</dbReference>
<reference evidence="3" key="1">
    <citation type="journal article" date="2019" name="Int. J. Syst. Evol. Microbiol.">
        <title>The Global Catalogue of Microorganisms (GCM) 10K type strain sequencing project: providing services to taxonomists for standard genome sequencing and annotation.</title>
        <authorList>
            <consortium name="The Broad Institute Genomics Platform"/>
            <consortium name="The Broad Institute Genome Sequencing Center for Infectious Disease"/>
            <person name="Wu L."/>
            <person name="Ma J."/>
        </authorList>
    </citation>
    <scope>NUCLEOTIDE SEQUENCE [LARGE SCALE GENOMIC DNA]</scope>
    <source>
        <strain evidence="3">CGMCC 1.12791</strain>
    </source>
</reference>
<keyword evidence="1" id="KW-0472">Membrane</keyword>
<gene>
    <name evidence="2" type="ORF">GCM10011376_35830</name>
</gene>
<evidence type="ECO:0000256" key="1">
    <source>
        <dbReference type="SAM" id="Phobius"/>
    </source>
</evidence>
<dbReference type="EMBL" id="BNAD01000015">
    <property type="protein sequence ID" value="GHE18973.1"/>
    <property type="molecule type" value="Genomic_DNA"/>
</dbReference>
<evidence type="ECO:0000313" key="3">
    <source>
        <dbReference type="Proteomes" id="UP000597341"/>
    </source>
</evidence>
<feature type="transmembrane region" description="Helical" evidence="1">
    <location>
        <begin position="120"/>
        <end position="142"/>
    </location>
</feature>
<organism evidence="2 3">
    <name type="scientific">Nocardioides flavus</name>
    <name type="common">ex Wang et al. 2016</name>
    <dbReference type="NCBI Taxonomy" id="2058780"/>
    <lineage>
        <taxon>Bacteria</taxon>
        <taxon>Bacillati</taxon>
        <taxon>Actinomycetota</taxon>
        <taxon>Actinomycetes</taxon>
        <taxon>Propionibacteriales</taxon>
        <taxon>Nocardioidaceae</taxon>
        <taxon>Nocardioides</taxon>
    </lineage>
</organism>
<keyword evidence="3" id="KW-1185">Reference proteome</keyword>
<comment type="caution">
    <text evidence="2">The sequence shown here is derived from an EMBL/GenBank/DDBJ whole genome shotgun (WGS) entry which is preliminary data.</text>
</comment>
<evidence type="ECO:0008006" key="4">
    <source>
        <dbReference type="Google" id="ProtNLM"/>
    </source>
</evidence>